<comment type="caution">
    <text evidence="5">The sequence shown here is derived from an EMBL/GenBank/DDBJ whole genome shotgun (WGS) entry which is preliminary data.</text>
</comment>
<dbReference type="PRINTS" id="PR01415">
    <property type="entry name" value="ANKYRIN"/>
</dbReference>
<feature type="transmembrane region" description="Helical" evidence="4">
    <location>
        <begin position="12"/>
        <end position="41"/>
    </location>
</feature>
<dbReference type="AlphaFoldDB" id="A0A3A4NG23"/>
<dbReference type="Pfam" id="PF12796">
    <property type="entry name" value="Ank_2"/>
    <property type="match status" value="2"/>
</dbReference>
<reference evidence="5 6" key="1">
    <citation type="journal article" date="2017" name="ISME J.">
        <title>Energy and carbon metabolisms in a deep terrestrial subsurface fluid microbial community.</title>
        <authorList>
            <person name="Momper L."/>
            <person name="Jungbluth S.P."/>
            <person name="Lee M.D."/>
            <person name="Amend J.P."/>
        </authorList>
    </citation>
    <scope>NUCLEOTIDE SEQUENCE [LARGE SCALE GENOMIC DNA]</scope>
    <source>
        <strain evidence="5">SURF_5</strain>
    </source>
</reference>
<dbReference type="PROSITE" id="PS50088">
    <property type="entry name" value="ANK_REPEAT"/>
    <property type="match status" value="5"/>
</dbReference>
<dbReference type="EMBL" id="QZKU01000113">
    <property type="protein sequence ID" value="RJP17625.1"/>
    <property type="molecule type" value="Genomic_DNA"/>
</dbReference>
<accession>A0A3A4NG23</accession>
<dbReference type="Gene3D" id="1.25.40.20">
    <property type="entry name" value="Ankyrin repeat-containing domain"/>
    <property type="match status" value="2"/>
</dbReference>
<dbReference type="InterPro" id="IPR002110">
    <property type="entry name" value="Ankyrin_rpt"/>
</dbReference>
<evidence type="ECO:0000256" key="3">
    <source>
        <dbReference type="PROSITE-ProRule" id="PRU00023"/>
    </source>
</evidence>
<feature type="repeat" description="ANK" evidence="3">
    <location>
        <begin position="269"/>
        <end position="301"/>
    </location>
</feature>
<protein>
    <submittedName>
        <fullName evidence="5">Ankyrin repeat domain-containing protein</fullName>
    </submittedName>
</protein>
<keyword evidence="1" id="KW-0677">Repeat</keyword>
<dbReference type="Pfam" id="PF00023">
    <property type="entry name" value="Ank"/>
    <property type="match status" value="1"/>
</dbReference>
<feature type="repeat" description="ANK" evidence="3">
    <location>
        <begin position="303"/>
        <end position="335"/>
    </location>
</feature>
<keyword evidence="4" id="KW-0472">Membrane</keyword>
<evidence type="ECO:0000256" key="4">
    <source>
        <dbReference type="SAM" id="Phobius"/>
    </source>
</evidence>
<dbReference type="PANTHER" id="PTHR24173">
    <property type="entry name" value="ANKYRIN REPEAT CONTAINING"/>
    <property type="match status" value="1"/>
</dbReference>
<evidence type="ECO:0000256" key="1">
    <source>
        <dbReference type="ARBA" id="ARBA00022737"/>
    </source>
</evidence>
<dbReference type="PANTHER" id="PTHR24173:SF74">
    <property type="entry name" value="ANKYRIN REPEAT DOMAIN-CONTAINING PROTEIN 16"/>
    <property type="match status" value="1"/>
</dbReference>
<keyword evidence="4" id="KW-0812">Transmembrane</keyword>
<keyword evidence="2 3" id="KW-0040">ANK repeat</keyword>
<name>A0A3A4NG23_ABYX5</name>
<organism evidence="5 6">
    <name type="scientific">Abyssobacteria bacterium (strain SURF_5)</name>
    <dbReference type="NCBI Taxonomy" id="2093360"/>
    <lineage>
        <taxon>Bacteria</taxon>
        <taxon>Pseudomonadati</taxon>
        <taxon>Candidatus Hydrogenedentota</taxon>
        <taxon>Candidatus Abyssobacteria</taxon>
    </lineage>
</organism>
<dbReference type="InterPro" id="IPR036770">
    <property type="entry name" value="Ankyrin_rpt-contain_sf"/>
</dbReference>
<evidence type="ECO:0000313" key="6">
    <source>
        <dbReference type="Proteomes" id="UP000265882"/>
    </source>
</evidence>
<feature type="transmembrane region" description="Helical" evidence="4">
    <location>
        <begin position="61"/>
        <end position="83"/>
    </location>
</feature>
<evidence type="ECO:0000256" key="2">
    <source>
        <dbReference type="ARBA" id="ARBA00023043"/>
    </source>
</evidence>
<evidence type="ECO:0000313" key="5">
    <source>
        <dbReference type="EMBL" id="RJP17625.1"/>
    </source>
</evidence>
<keyword evidence="4" id="KW-1133">Transmembrane helix</keyword>
<feature type="repeat" description="ANK" evidence="3">
    <location>
        <begin position="236"/>
        <end position="268"/>
    </location>
</feature>
<dbReference type="SUPFAM" id="SSF48403">
    <property type="entry name" value="Ankyrin repeat"/>
    <property type="match status" value="1"/>
</dbReference>
<feature type="repeat" description="ANK" evidence="3">
    <location>
        <begin position="138"/>
        <end position="164"/>
    </location>
</feature>
<dbReference type="PROSITE" id="PS50297">
    <property type="entry name" value="ANK_REP_REGION"/>
    <property type="match status" value="5"/>
</dbReference>
<sequence length="363" mass="38263">MDGNETPKTSILVLVLSIIGLLLGVLAFLLAGAALAAFVAASVLPSEVLAPLAGILSTIKYSSYAAASLTLGLGLAAVFLACIKKTRKALPFAVVVLAFISIALSLTGRYLKIFPVKTANAGMGQMFMMDDDASITRAARTPLMKAAKAGKTEEVARLLQEGANPLENASNGWTACSFAVRDGHMETVKVFLLEDAIANDKSCLGDLLNMATDYDHTDISRLLLKYDADLEKKSSFGGTALMHAVDHDNEEIVGLLLEKGADVNAANFTGWTVLMMAAYVGNTDTIAKLLNRGADINARGFIRGATALMAACEGGQIEAVKLLLSRGADMNMRDNEGRTALAWAGYSGNIDIVRLLQSEGAAQ</sequence>
<feature type="transmembrane region" description="Helical" evidence="4">
    <location>
        <begin position="90"/>
        <end position="111"/>
    </location>
</feature>
<dbReference type="SMART" id="SM00248">
    <property type="entry name" value="ANK"/>
    <property type="match status" value="7"/>
</dbReference>
<proteinExistence type="predicted"/>
<feature type="repeat" description="ANK" evidence="3">
    <location>
        <begin position="336"/>
        <end position="363"/>
    </location>
</feature>
<gene>
    <name evidence="5" type="ORF">C4520_15980</name>
</gene>
<dbReference type="Proteomes" id="UP000265882">
    <property type="component" value="Unassembled WGS sequence"/>
</dbReference>